<gene>
    <name evidence="1" type="ORF">KOW79_015104</name>
</gene>
<accession>A0A9D3SIU0</accession>
<comment type="caution">
    <text evidence="1">The sequence shown here is derived from an EMBL/GenBank/DDBJ whole genome shotgun (WGS) entry which is preliminary data.</text>
</comment>
<evidence type="ECO:0000313" key="1">
    <source>
        <dbReference type="EMBL" id="KAG7320689.1"/>
    </source>
</evidence>
<dbReference type="Proteomes" id="UP000824219">
    <property type="component" value="Linkage Group LG18"/>
</dbReference>
<proteinExistence type="predicted"/>
<dbReference type="EMBL" id="JAHKSW010000018">
    <property type="protein sequence ID" value="KAG7320689.1"/>
    <property type="molecule type" value="Genomic_DNA"/>
</dbReference>
<evidence type="ECO:0000313" key="2">
    <source>
        <dbReference type="Proteomes" id="UP000824219"/>
    </source>
</evidence>
<protein>
    <submittedName>
        <fullName evidence="1">Uncharacterized protein</fullName>
    </submittedName>
</protein>
<keyword evidence="2" id="KW-1185">Reference proteome</keyword>
<name>A0A9D3SIU0_9TELE</name>
<dbReference type="AlphaFoldDB" id="A0A9D3SIU0"/>
<organism evidence="1 2">
    <name type="scientific">Hemibagrus wyckioides</name>
    <dbReference type="NCBI Taxonomy" id="337641"/>
    <lineage>
        <taxon>Eukaryota</taxon>
        <taxon>Metazoa</taxon>
        <taxon>Chordata</taxon>
        <taxon>Craniata</taxon>
        <taxon>Vertebrata</taxon>
        <taxon>Euteleostomi</taxon>
        <taxon>Actinopterygii</taxon>
        <taxon>Neopterygii</taxon>
        <taxon>Teleostei</taxon>
        <taxon>Ostariophysi</taxon>
        <taxon>Siluriformes</taxon>
        <taxon>Bagridae</taxon>
        <taxon>Hemibagrus</taxon>
    </lineage>
</organism>
<sequence length="87" mass="10122">MQSVLKCQCGLNLVCRKENWSRCPLQRKKDVHSRNQVFTSRKREKDSCHGINLMMENYKAGKLESNQVTCESMVRSSSASWRGRTVR</sequence>
<reference evidence="1 2" key="1">
    <citation type="submission" date="2021-06" db="EMBL/GenBank/DDBJ databases">
        <title>Chromosome-level genome assembly of the red-tail catfish (Hemibagrus wyckioides).</title>
        <authorList>
            <person name="Shao F."/>
        </authorList>
    </citation>
    <scope>NUCLEOTIDE SEQUENCE [LARGE SCALE GENOMIC DNA]</scope>
    <source>
        <strain evidence="1">EC202008001</strain>
        <tissue evidence="1">Blood</tissue>
    </source>
</reference>